<evidence type="ECO:0000313" key="2">
    <source>
        <dbReference type="Proteomes" id="UP001432027"/>
    </source>
</evidence>
<comment type="caution">
    <text evidence="1">The sequence shown here is derived from an EMBL/GenBank/DDBJ whole genome shotgun (WGS) entry which is preliminary data.</text>
</comment>
<proteinExistence type="predicted"/>
<dbReference type="Proteomes" id="UP001432027">
    <property type="component" value="Unassembled WGS sequence"/>
</dbReference>
<organism evidence="1 2">
    <name type="scientific">Pristionchus entomophagus</name>
    <dbReference type="NCBI Taxonomy" id="358040"/>
    <lineage>
        <taxon>Eukaryota</taxon>
        <taxon>Metazoa</taxon>
        <taxon>Ecdysozoa</taxon>
        <taxon>Nematoda</taxon>
        <taxon>Chromadorea</taxon>
        <taxon>Rhabditida</taxon>
        <taxon>Rhabditina</taxon>
        <taxon>Diplogasteromorpha</taxon>
        <taxon>Diplogasteroidea</taxon>
        <taxon>Neodiplogasteridae</taxon>
        <taxon>Pristionchus</taxon>
    </lineage>
</organism>
<evidence type="ECO:0000313" key="1">
    <source>
        <dbReference type="EMBL" id="GMS98742.1"/>
    </source>
</evidence>
<sequence length="121" mass="13297">RLLVVSFALAHLRADVVGRADDSFGAHLYRIRAHDPADTKVADLHVVLAREEDIGCLEVSVQDAVSVQISDGRQHLPHQLGDLLFRHEAVASREVLRERAATGVLHLDHQNAVLFEGIKVG</sequence>
<dbReference type="AntiFam" id="ANF00226">
    <property type="entry name" value="Shadow ORF (opposite pknB)"/>
</dbReference>
<reference evidence="1" key="1">
    <citation type="submission" date="2023-10" db="EMBL/GenBank/DDBJ databases">
        <title>Genome assembly of Pristionchus species.</title>
        <authorList>
            <person name="Yoshida K."/>
            <person name="Sommer R.J."/>
        </authorList>
    </citation>
    <scope>NUCLEOTIDE SEQUENCE</scope>
    <source>
        <strain evidence="1">RS0144</strain>
    </source>
</reference>
<feature type="non-terminal residue" evidence="1">
    <location>
        <position position="121"/>
    </location>
</feature>
<dbReference type="EMBL" id="BTSX01000005">
    <property type="protein sequence ID" value="GMS98742.1"/>
    <property type="molecule type" value="Genomic_DNA"/>
</dbReference>
<name>A0AAV5TWJ8_9BILA</name>
<gene>
    <name evidence="1" type="ORF">PENTCL1PPCAC_20917</name>
</gene>
<protein>
    <submittedName>
        <fullName evidence="1">Uncharacterized protein</fullName>
    </submittedName>
</protein>
<feature type="non-terminal residue" evidence="1">
    <location>
        <position position="1"/>
    </location>
</feature>
<dbReference type="AlphaFoldDB" id="A0AAV5TWJ8"/>
<accession>A0AAV5TWJ8</accession>
<keyword evidence="2" id="KW-1185">Reference proteome</keyword>